<reference evidence="4" key="1">
    <citation type="journal article" date="2015" name="Nature">
        <title>Complex archaea that bridge the gap between prokaryotes and eukaryotes.</title>
        <authorList>
            <person name="Spang A."/>
            <person name="Saw J.H."/>
            <person name="Jorgensen S.L."/>
            <person name="Zaremba-Niedzwiedzka K."/>
            <person name="Martijn J."/>
            <person name="Lind A.E."/>
            <person name="van Eijk R."/>
            <person name="Schleper C."/>
            <person name="Guy L."/>
            <person name="Ettema T.J."/>
        </authorList>
    </citation>
    <scope>NUCLEOTIDE SEQUENCE</scope>
</reference>
<feature type="non-terminal residue" evidence="4">
    <location>
        <position position="341"/>
    </location>
</feature>
<dbReference type="InterPro" id="IPR041664">
    <property type="entry name" value="AAA_16"/>
</dbReference>
<dbReference type="GO" id="GO:0004016">
    <property type="term" value="F:adenylate cyclase activity"/>
    <property type="evidence" value="ECO:0007669"/>
    <property type="project" value="TreeGrafter"/>
</dbReference>
<dbReference type="InterPro" id="IPR027417">
    <property type="entry name" value="P-loop_NTPase"/>
</dbReference>
<name>A0A0F8W3B0_9ZZZZ</name>
<evidence type="ECO:0000313" key="4">
    <source>
        <dbReference type="EMBL" id="KKK51073.1"/>
    </source>
</evidence>
<accession>A0A0F8W3B0</accession>
<proteinExistence type="predicted"/>
<dbReference type="SUPFAM" id="SSF52540">
    <property type="entry name" value="P-loop containing nucleoside triphosphate hydrolases"/>
    <property type="match status" value="1"/>
</dbReference>
<keyword evidence="2" id="KW-0067">ATP-binding</keyword>
<dbReference type="AlphaFoldDB" id="A0A0F8W3B0"/>
<protein>
    <recommendedName>
        <fullName evidence="3">Orc1-like AAA ATPase domain-containing protein</fullName>
    </recommendedName>
</protein>
<dbReference type="Gene3D" id="3.40.50.300">
    <property type="entry name" value="P-loop containing nucleotide triphosphate hydrolases"/>
    <property type="match status" value="1"/>
</dbReference>
<dbReference type="PANTHER" id="PTHR16305:SF28">
    <property type="entry name" value="GUANYLATE CYCLASE DOMAIN-CONTAINING PROTEIN"/>
    <property type="match status" value="1"/>
</dbReference>
<feature type="domain" description="Orc1-like AAA ATPase" evidence="3">
    <location>
        <begin position="55"/>
        <end position="241"/>
    </location>
</feature>
<comment type="caution">
    <text evidence="4">The sequence shown here is derived from an EMBL/GenBank/DDBJ whole genome shotgun (WGS) entry which is preliminary data.</text>
</comment>
<feature type="non-terminal residue" evidence="4">
    <location>
        <position position="1"/>
    </location>
</feature>
<dbReference type="GO" id="GO:0005524">
    <property type="term" value="F:ATP binding"/>
    <property type="evidence" value="ECO:0007669"/>
    <property type="project" value="UniProtKB-KW"/>
</dbReference>
<evidence type="ECO:0000256" key="1">
    <source>
        <dbReference type="ARBA" id="ARBA00022741"/>
    </source>
</evidence>
<organism evidence="4">
    <name type="scientific">marine sediment metagenome</name>
    <dbReference type="NCBI Taxonomy" id="412755"/>
    <lineage>
        <taxon>unclassified sequences</taxon>
        <taxon>metagenomes</taxon>
        <taxon>ecological metagenomes</taxon>
    </lineage>
</organism>
<evidence type="ECO:0000256" key="2">
    <source>
        <dbReference type="ARBA" id="ARBA00022840"/>
    </source>
</evidence>
<dbReference type="PANTHER" id="PTHR16305">
    <property type="entry name" value="TESTICULAR SOLUBLE ADENYLYL CYCLASE"/>
    <property type="match status" value="1"/>
</dbReference>
<dbReference type="Pfam" id="PF13191">
    <property type="entry name" value="AAA_16"/>
    <property type="match status" value="1"/>
</dbReference>
<evidence type="ECO:0000259" key="3">
    <source>
        <dbReference type="Pfam" id="PF13191"/>
    </source>
</evidence>
<gene>
    <name evidence="4" type="ORF">LCGC14_3118620</name>
</gene>
<keyword evidence="1" id="KW-0547">Nucleotide-binding</keyword>
<dbReference type="GO" id="GO:0005737">
    <property type="term" value="C:cytoplasm"/>
    <property type="evidence" value="ECO:0007669"/>
    <property type="project" value="TreeGrafter"/>
</dbReference>
<sequence length="341" mass="38923">TEDTFKLTEGLFRFEALGEREIKGKQLPIQIYRVIAPSTSRTRFDVSAERGLTSFVGRERELELLLDGFERSKAGRGQAFSIMAEAGVGKSRLLYEFRKAVASEDVTFMEGKCLSYSRGMAYHPVIDIVKSNFDIKEDDGDVEIREKLKRGLNIIGVDEASTLPYLLELLSVEESGIDTRSLSPEAKKDRIIGALNRMSLKGSQIRPLIMAIEDLHWIDKSSEDVLKDLLDSITGARVFLIFTYRPEYVHTWRAKSYHSQVNLNRLSNRESLMMASHLLDTVEIHGDLEDFILEKTEGVPFFIEEFIRSLKDLKIIERKGNQYLFAKDFPEMIIPSTIQNV</sequence>
<dbReference type="EMBL" id="LAZR01067694">
    <property type="protein sequence ID" value="KKK51073.1"/>
    <property type="molecule type" value="Genomic_DNA"/>
</dbReference>